<dbReference type="Proteomes" id="UP000002218">
    <property type="component" value="Chromosome"/>
</dbReference>
<accession>C8XDL0</accession>
<evidence type="ECO:0000256" key="1">
    <source>
        <dbReference type="SAM" id="Phobius"/>
    </source>
</evidence>
<dbReference type="HOGENOM" id="CLU_018489_1_0_11"/>
<organism evidence="3 4">
    <name type="scientific">Nakamurella multipartita (strain ATCC 700099 / DSM 44233 / CIP 104796 / JCM 9543 / NBRC 105858 / Y-104)</name>
    <name type="common">Microsphaera multipartita</name>
    <dbReference type="NCBI Taxonomy" id="479431"/>
    <lineage>
        <taxon>Bacteria</taxon>
        <taxon>Bacillati</taxon>
        <taxon>Actinomycetota</taxon>
        <taxon>Actinomycetes</taxon>
        <taxon>Nakamurellales</taxon>
        <taxon>Nakamurellaceae</taxon>
        <taxon>Nakamurella</taxon>
    </lineage>
</organism>
<name>C8XDL0_NAKMY</name>
<dbReference type="SUPFAM" id="SSF53300">
    <property type="entry name" value="vWA-like"/>
    <property type="match status" value="1"/>
</dbReference>
<dbReference type="InterPro" id="IPR036465">
    <property type="entry name" value="vWFA_dom_sf"/>
</dbReference>
<dbReference type="InterPro" id="IPR002035">
    <property type="entry name" value="VWF_A"/>
</dbReference>
<feature type="domain" description="VWFA" evidence="2">
    <location>
        <begin position="386"/>
        <end position="584"/>
    </location>
</feature>
<evidence type="ECO:0000313" key="3">
    <source>
        <dbReference type="EMBL" id="ACV77674.1"/>
    </source>
</evidence>
<sequence precursor="true">MTDQSPPAAHGRHRRSPARRRTLTVVAVVVALVAAAGVITWLVRSRSSTDPAAGPAAVTVTAASPTGSPFDGAAASAPVSAGARCPGEPLTVAVTPDLAPTLTAFAERQDLTVAGCPVRIDAVDPAQVVDGSATADVWIPDSSSWLPRATAAGRTVGPDAPSIATSPVVFALSGQAQQQLAAAGASTDVAGLLATRKTAAPIRVGLPDPQRSAAAVAATLSARAAVSGATDARPALTWAVRSSPADLPVDDAQLLARLTSDPGTAVPVTEQSLLAWDQDHPDSPARALYPGPGGFAMDFPVVAVGGDPAATAAARELATALTTEPARTALLAAGFRAPDQTPGPAISAAGAASGIDPAYRETSDPPTPQAVDDAIRSVQVTNEGTRMLAVMDISGSMLAQVPGTNGADRIDLAKDAAARGLGLYRADSDIGLWEFSTRLSPTSDHRELIPISSLGPDGQGSTGAARLAAALNGLQAIPDGGTGLYDTVLDATRTVRAGYDPDRVNVVLLLTDGMNDDVNSITMDQLLSTLAAEQDPARPVPVISIAFGPDSDVAALQQISRATGGATYLSQDPRQIGEIFLDAVGQRLCRPSC</sequence>
<dbReference type="Gene3D" id="3.40.50.410">
    <property type="entry name" value="von Willebrand factor, type A domain"/>
    <property type="match status" value="1"/>
</dbReference>
<dbReference type="AlphaFoldDB" id="C8XDL0"/>
<keyword evidence="4" id="KW-1185">Reference proteome</keyword>
<gene>
    <name evidence="3" type="ordered locus">Namu_1270</name>
</gene>
<dbReference type="InParanoid" id="C8XDL0"/>
<dbReference type="KEGG" id="nml:Namu_1270"/>
<reference evidence="4" key="1">
    <citation type="submission" date="2009-09" db="EMBL/GenBank/DDBJ databases">
        <title>The complete genome of Nakamurella multipartita DSM 44233.</title>
        <authorList>
            <consortium name="US DOE Joint Genome Institute (JGI-PGF)"/>
            <person name="Lucas S."/>
            <person name="Copeland A."/>
            <person name="Lapidus A."/>
            <person name="Glavina del Rio T."/>
            <person name="Dalin E."/>
            <person name="Tice H."/>
            <person name="Bruce D."/>
            <person name="Goodwin L."/>
            <person name="Pitluck S."/>
            <person name="Kyrpides N."/>
            <person name="Mavromatis K."/>
            <person name="Ivanova N."/>
            <person name="Ovchinnikova G."/>
            <person name="Sims D."/>
            <person name="Meincke L."/>
            <person name="Brettin T."/>
            <person name="Detter J.C."/>
            <person name="Han C."/>
            <person name="Larimer F."/>
            <person name="Land M."/>
            <person name="Hauser L."/>
            <person name="Markowitz V."/>
            <person name="Cheng J.-F."/>
            <person name="Hugenholtz P."/>
            <person name="Woyke T."/>
            <person name="Wu D."/>
            <person name="Klenk H.-P."/>
            <person name="Eisen J.A."/>
        </authorList>
    </citation>
    <scope>NUCLEOTIDE SEQUENCE [LARGE SCALE GENOMIC DNA]</scope>
    <source>
        <strain evidence="4">ATCC 700099 / DSM 44233 / CIP 104796 / JCM 9543 / NBRC 105858 / Y-104</strain>
    </source>
</reference>
<dbReference type="SMART" id="SM00327">
    <property type="entry name" value="VWA"/>
    <property type="match status" value="1"/>
</dbReference>
<proteinExistence type="predicted"/>
<protein>
    <submittedName>
        <fullName evidence="3">von Willebrand factor type A</fullName>
    </submittedName>
</protein>
<dbReference type="OrthoDB" id="5621159at2"/>
<dbReference type="Pfam" id="PF13531">
    <property type="entry name" value="SBP_bac_11"/>
    <property type="match status" value="1"/>
</dbReference>
<evidence type="ECO:0000313" key="4">
    <source>
        <dbReference type="Proteomes" id="UP000002218"/>
    </source>
</evidence>
<dbReference type="PROSITE" id="PS50234">
    <property type="entry name" value="VWFA"/>
    <property type="match status" value="1"/>
</dbReference>
<keyword evidence="1" id="KW-0472">Membrane</keyword>
<dbReference type="STRING" id="479431.Namu_1270"/>
<dbReference type="EMBL" id="CP001737">
    <property type="protein sequence ID" value="ACV77674.1"/>
    <property type="molecule type" value="Genomic_DNA"/>
</dbReference>
<keyword evidence="1" id="KW-0812">Transmembrane</keyword>
<dbReference type="SUPFAM" id="SSF53850">
    <property type="entry name" value="Periplasmic binding protein-like II"/>
    <property type="match status" value="1"/>
</dbReference>
<keyword evidence="1" id="KW-1133">Transmembrane helix</keyword>
<feature type="transmembrane region" description="Helical" evidence="1">
    <location>
        <begin position="22"/>
        <end position="43"/>
    </location>
</feature>
<reference evidence="3 4" key="2">
    <citation type="journal article" date="2010" name="Stand. Genomic Sci.">
        <title>Complete genome sequence of Nakamurella multipartita type strain (Y-104).</title>
        <authorList>
            <person name="Tice H."/>
            <person name="Mayilraj S."/>
            <person name="Sims D."/>
            <person name="Lapidus A."/>
            <person name="Nolan M."/>
            <person name="Lucas S."/>
            <person name="Glavina Del Rio T."/>
            <person name="Copeland A."/>
            <person name="Cheng J.F."/>
            <person name="Meincke L."/>
            <person name="Bruce D."/>
            <person name="Goodwin L."/>
            <person name="Pitluck S."/>
            <person name="Ivanova N."/>
            <person name="Mavromatis K."/>
            <person name="Ovchinnikova G."/>
            <person name="Pati A."/>
            <person name="Chen A."/>
            <person name="Palaniappan K."/>
            <person name="Land M."/>
            <person name="Hauser L."/>
            <person name="Chang Y.J."/>
            <person name="Jeffries C.D."/>
            <person name="Detter J.C."/>
            <person name="Brettin T."/>
            <person name="Rohde M."/>
            <person name="Goker M."/>
            <person name="Bristow J."/>
            <person name="Eisen J.A."/>
            <person name="Markowitz V."/>
            <person name="Hugenholtz P."/>
            <person name="Kyrpides N.C."/>
            <person name="Klenk H.P."/>
            <person name="Chen F."/>
        </authorList>
    </citation>
    <scope>NUCLEOTIDE SEQUENCE [LARGE SCALE GENOMIC DNA]</scope>
    <source>
        <strain evidence="4">ATCC 700099 / DSM 44233 / CIP 104796 / JCM 9543 / NBRC 105858 / Y-104</strain>
    </source>
</reference>
<dbReference type="Pfam" id="PF13768">
    <property type="entry name" value="VWA_3"/>
    <property type="match status" value="1"/>
</dbReference>
<evidence type="ECO:0000259" key="2">
    <source>
        <dbReference type="PROSITE" id="PS50234"/>
    </source>
</evidence>
<dbReference type="RefSeq" id="WP_015746584.1">
    <property type="nucleotide sequence ID" value="NC_013235.1"/>
</dbReference>
<dbReference type="eggNOG" id="COG2304">
    <property type="taxonomic scope" value="Bacteria"/>
</dbReference>